<organism evidence="1">
    <name type="scientific">Thiolapillus brandeum</name>
    <dbReference type="NCBI Taxonomy" id="1076588"/>
    <lineage>
        <taxon>Bacteria</taxon>
        <taxon>Pseudomonadati</taxon>
        <taxon>Pseudomonadota</taxon>
        <taxon>Gammaproteobacteria</taxon>
        <taxon>Chromatiales</taxon>
        <taxon>Sedimenticolaceae</taxon>
        <taxon>Thiolapillus</taxon>
    </lineage>
</organism>
<reference evidence="1" key="1">
    <citation type="journal article" date="2020" name="mSystems">
        <title>Genome- and Community-Level Interaction Insights into Carbon Utilization and Element Cycling Functions of Hydrothermarchaeota in Hydrothermal Sediment.</title>
        <authorList>
            <person name="Zhou Z."/>
            <person name="Liu Y."/>
            <person name="Xu W."/>
            <person name="Pan J."/>
            <person name="Luo Z.H."/>
            <person name="Li M."/>
        </authorList>
    </citation>
    <scope>NUCLEOTIDE SEQUENCE [LARGE SCALE GENOMIC DNA]</scope>
    <source>
        <strain evidence="1">HyVt-535</strain>
    </source>
</reference>
<accession>A0A7C5IZH8</accession>
<protein>
    <recommendedName>
        <fullName evidence="2">DUF2283 domain-containing protein</fullName>
    </recommendedName>
</protein>
<dbReference type="Pfam" id="PF17269">
    <property type="entry name" value="DUF5335"/>
    <property type="match status" value="1"/>
</dbReference>
<evidence type="ECO:0008006" key="2">
    <source>
        <dbReference type="Google" id="ProtNLM"/>
    </source>
</evidence>
<name>A0A7C5IZH8_9GAMM</name>
<dbReference type="Proteomes" id="UP000886100">
    <property type="component" value="Unassembled WGS sequence"/>
</dbReference>
<dbReference type="EMBL" id="DROM01000239">
    <property type="protein sequence ID" value="HHH13356.1"/>
    <property type="molecule type" value="Genomic_DNA"/>
</dbReference>
<proteinExistence type="predicted"/>
<dbReference type="InterPro" id="IPR035223">
    <property type="entry name" value="DUF5335"/>
</dbReference>
<gene>
    <name evidence="1" type="ORF">ENJ98_03900</name>
</gene>
<evidence type="ECO:0000313" key="1">
    <source>
        <dbReference type="EMBL" id="HHH13356.1"/>
    </source>
</evidence>
<comment type="caution">
    <text evidence="1">The sequence shown here is derived from an EMBL/GenBank/DDBJ whole genome shotgun (WGS) entry which is preliminary data.</text>
</comment>
<sequence>MDIGDEVEAEWIPFTGISYDPKDDVLSVFSEELEHMIRKPKEVWVDIGVDGLHSMEVVDADDHKQIIVLRDDLALPAAG</sequence>
<dbReference type="AlphaFoldDB" id="A0A7C5IZH8"/>